<dbReference type="Gene3D" id="2.40.128.20">
    <property type="match status" value="1"/>
</dbReference>
<reference evidence="3" key="1">
    <citation type="submission" date="2021-01" db="EMBL/GenBank/DDBJ databases">
        <title>Genome sequence of Phenylobacterium sp. 20VBR1 isolated from a valley glaceir, Ny-Alesund, Svalbard.</title>
        <authorList>
            <person name="Thomas F.A."/>
            <person name="Krishnan K.P."/>
            <person name="Sinha R.K."/>
        </authorList>
    </citation>
    <scope>NUCLEOTIDE SEQUENCE</scope>
    <source>
        <strain evidence="3">20VBR1</strain>
    </source>
</reference>
<feature type="compositionally biased region" description="Basic and acidic residues" evidence="1">
    <location>
        <begin position="60"/>
        <end position="71"/>
    </location>
</feature>
<dbReference type="Pfam" id="PF08212">
    <property type="entry name" value="Lipocalin_2"/>
    <property type="match status" value="1"/>
</dbReference>
<proteinExistence type="predicted"/>
<sequence>MSRADIRARAFALAPHPPAPRLRKLNSSLIGESRDAHDPDGPYRGIGPNGLRRASPGPEPPDHAAHGGAAEPRHVLSRDLVRAGAHPTSLTRGCEYATTEHGRDTQGRITVRDACRQDGPQGRERALSGIGTVLDPGQNAVLDVRYRFGPFRPTREYRVIAAGSQGEWFVSSEPEFDKVYVFTRAVAPPRTEVDALIGRVRALGYSGEIEVLATPGRD</sequence>
<feature type="domain" description="Lipocalin/cytosolic fatty-acid binding" evidence="2">
    <location>
        <begin position="85"/>
        <end position="206"/>
    </location>
</feature>
<feature type="region of interest" description="Disordered" evidence="1">
    <location>
        <begin position="1"/>
        <end position="71"/>
    </location>
</feature>
<evidence type="ECO:0000256" key="1">
    <source>
        <dbReference type="SAM" id="MobiDB-lite"/>
    </source>
</evidence>
<dbReference type="InterPro" id="IPR000566">
    <property type="entry name" value="Lipocln_cytosolic_FA-bd_dom"/>
</dbReference>
<accession>A0A974SAN2</accession>
<name>A0A974SAN2_9CAUL</name>
<gene>
    <name evidence="3" type="ORF">JKL49_06465</name>
</gene>
<feature type="compositionally biased region" description="Basic and acidic residues" evidence="1">
    <location>
        <begin position="32"/>
        <end position="41"/>
    </location>
</feature>
<organism evidence="3">
    <name type="scientific">Phenylobacterium glaciei</name>
    <dbReference type="NCBI Taxonomy" id="2803784"/>
    <lineage>
        <taxon>Bacteria</taxon>
        <taxon>Pseudomonadati</taxon>
        <taxon>Pseudomonadota</taxon>
        <taxon>Alphaproteobacteria</taxon>
        <taxon>Caulobacterales</taxon>
        <taxon>Caulobacteraceae</taxon>
        <taxon>Phenylobacterium</taxon>
    </lineage>
</organism>
<dbReference type="AlphaFoldDB" id="A0A974SAN2"/>
<evidence type="ECO:0000313" key="3">
    <source>
        <dbReference type="EMBL" id="QQZ51918.1"/>
    </source>
</evidence>
<evidence type="ECO:0000259" key="2">
    <source>
        <dbReference type="Pfam" id="PF08212"/>
    </source>
</evidence>
<protein>
    <submittedName>
        <fullName evidence="3">Lipocalin family protein</fullName>
    </submittedName>
</protein>
<dbReference type="InterPro" id="IPR012674">
    <property type="entry name" value="Calycin"/>
</dbReference>
<dbReference type="SUPFAM" id="SSF50814">
    <property type="entry name" value="Lipocalins"/>
    <property type="match status" value="1"/>
</dbReference>
<dbReference type="EMBL" id="CP068570">
    <property type="protein sequence ID" value="QQZ51918.1"/>
    <property type="molecule type" value="Genomic_DNA"/>
</dbReference>